<evidence type="ECO:0000256" key="11">
    <source>
        <dbReference type="ARBA" id="ARBA00023136"/>
    </source>
</evidence>
<protein>
    <submittedName>
        <fullName evidence="15">Cytochrome B</fullName>
    </submittedName>
</protein>
<dbReference type="AlphaFoldDB" id="A0A4V2NH24"/>
<keyword evidence="4" id="KW-1003">Cell membrane</keyword>
<evidence type="ECO:0000313" key="16">
    <source>
        <dbReference type="Proteomes" id="UP000294200"/>
    </source>
</evidence>
<evidence type="ECO:0000256" key="1">
    <source>
        <dbReference type="ARBA" id="ARBA00001970"/>
    </source>
</evidence>
<gene>
    <name evidence="15" type="ORF">BZM27_21245</name>
</gene>
<keyword evidence="9 13" id="KW-1133">Transmembrane helix</keyword>
<dbReference type="EMBL" id="MWML01000076">
    <property type="protein sequence ID" value="TCG07158.1"/>
    <property type="molecule type" value="Genomic_DNA"/>
</dbReference>
<keyword evidence="8" id="KW-0249">Electron transport</keyword>
<evidence type="ECO:0000256" key="8">
    <source>
        <dbReference type="ARBA" id="ARBA00022982"/>
    </source>
</evidence>
<feature type="transmembrane region" description="Helical" evidence="13">
    <location>
        <begin position="16"/>
        <end position="38"/>
    </location>
</feature>
<evidence type="ECO:0000256" key="2">
    <source>
        <dbReference type="ARBA" id="ARBA00004651"/>
    </source>
</evidence>
<reference evidence="15 16" key="1">
    <citation type="submission" date="2017-02" db="EMBL/GenBank/DDBJ databases">
        <title>Paraburkholderia sophoroidis sp. nov. and Paraburkholderia steynii sp. nov. rhizobial symbionts of the fynbos legume Hypocalyptus sophoroides.</title>
        <authorList>
            <person name="Steenkamp E.T."/>
            <person name="Beukes C.W."/>
            <person name="Van Zyl E."/>
            <person name="Avontuur J."/>
            <person name="Chan W.Y."/>
            <person name="Hassen A."/>
            <person name="Palmer M."/>
            <person name="Mthombeni L."/>
            <person name="Phalane F."/>
            <person name="Sereme K."/>
            <person name="Venter S.N."/>
        </authorList>
    </citation>
    <scope>NUCLEOTIDE SEQUENCE [LARGE SCALE GENOMIC DNA]</scope>
    <source>
        <strain evidence="15 16">HC1.1ba</strain>
    </source>
</reference>
<keyword evidence="3" id="KW-0813">Transport</keyword>
<keyword evidence="5" id="KW-0349">Heme</keyword>
<dbReference type="PANTHER" id="PTHR30529">
    <property type="entry name" value="CYTOCHROME B561"/>
    <property type="match status" value="1"/>
</dbReference>
<sequence length="184" mass="19909">MQLRDNGLGFSPFTVVLHWLVAALLVSIVALSIAVSFPVDAAPAMNLIKIRNLLGVLLFLGSVYRFWARISSYHPLPLGTPNPIEVIVSRSVAVALALAMVLLPVAAWLSWSTAGTAMPLPWGIAIPAVIGPNAQAHRVIEFLFRFGSTAFLAGLSLHIFGALKNHFALRNDVLKRMLGKHVEL</sequence>
<feature type="transmembrane region" description="Helical" evidence="13">
    <location>
        <begin position="142"/>
        <end position="163"/>
    </location>
</feature>
<dbReference type="Proteomes" id="UP000294200">
    <property type="component" value="Unassembled WGS sequence"/>
</dbReference>
<dbReference type="PANTHER" id="PTHR30529:SF1">
    <property type="entry name" value="CYTOCHROME B561 HOMOLOG 2"/>
    <property type="match status" value="1"/>
</dbReference>
<feature type="transmembrane region" description="Helical" evidence="13">
    <location>
        <begin position="50"/>
        <end position="67"/>
    </location>
</feature>
<keyword evidence="16" id="KW-1185">Reference proteome</keyword>
<comment type="cofactor">
    <cofactor evidence="1">
        <name>heme b</name>
        <dbReference type="ChEBI" id="CHEBI:60344"/>
    </cofactor>
</comment>
<dbReference type="GO" id="GO:0046872">
    <property type="term" value="F:metal ion binding"/>
    <property type="evidence" value="ECO:0007669"/>
    <property type="project" value="UniProtKB-KW"/>
</dbReference>
<keyword evidence="11 13" id="KW-0472">Membrane</keyword>
<comment type="caution">
    <text evidence="15">The sequence shown here is derived from an EMBL/GenBank/DDBJ whole genome shotgun (WGS) entry which is preliminary data.</text>
</comment>
<dbReference type="GO" id="GO:0005886">
    <property type="term" value="C:plasma membrane"/>
    <property type="evidence" value="ECO:0007669"/>
    <property type="project" value="UniProtKB-SubCell"/>
</dbReference>
<name>A0A4V2NH24_9BURK</name>
<dbReference type="InterPro" id="IPR011577">
    <property type="entry name" value="Cyt_b561_bac/Ni-Hgenase"/>
</dbReference>
<evidence type="ECO:0000256" key="3">
    <source>
        <dbReference type="ARBA" id="ARBA00022448"/>
    </source>
</evidence>
<organism evidence="15 16">
    <name type="scientific">Paraburkholderia steynii</name>
    <dbReference type="NCBI Taxonomy" id="1245441"/>
    <lineage>
        <taxon>Bacteria</taxon>
        <taxon>Pseudomonadati</taxon>
        <taxon>Pseudomonadota</taxon>
        <taxon>Betaproteobacteria</taxon>
        <taxon>Burkholderiales</taxon>
        <taxon>Burkholderiaceae</taxon>
        <taxon>Paraburkholderia</taxon>
    </lineage>
</organism>
<keyword evidence="10" id="KW-0408">Iron</keyword>
<dbReference type="GO" id="GO:0020037">
    <property type="term" value="F:heme binding"/>
    <property type="evidence" value="ECO:0007669"/>
    <property type="project" value="TreeGrafter"/>
</dbReference>
<keyword evidence="7" id="KW-0479">Metal-binding</keyword>
<evidence type="ECO:0000256" key="4">
    <source>
        <dbReference type="ARBA" id="ARBA00022475"/>
    </source>
</evidence>
<feature type="domain" description="Cytochrome b561 bacterial/Ni-hydrogenase" evidence="14">
    <location>
        <begin position="10"/>
        <end position="179"/>
    </location>
</feature>
<dbReference type="InterPro" id="IPR052168">
    <property type="entry name" value="Cytochrome_b561_oxidase"/>
</dbReference>
<feature type="transmembrane region" description="Helical" evidence="13">
    <location>
        <begin position="87"/>
        <end position="109"/>
    </location>
</feature>
<evidence type="ECO:0000256" key="6">
    <source>
        <dbReference type="ARBA" id="ARBA00022692"/>
    </source>
</evidence>
<dbReference type="SUPFAM" id="SSF81342">
    <property type="entry name" value="Transmembrane di-heme cytochromes"/>
    <property type="match status" value="1"/>
</dbReference>
<comment type="similarity">
    <text evidence="12">Belongs to the cytochrome b561 family.</text>
</comment>
<comment type="subcellular location">
    <subcellularLocation>
        <location evidence="2">Cell membrane</location>
        <topology evidence="2">Multi-pass membrane protein</topology>
    </subcellularLocation>
</comment>
<dbReference type="InterPro" id="IPR016174">
    <property type="entry name" value="Di-haem_cyt_TM"/>
</dbReference>
<keyword evidence="6 13" id="KW-0812">Transmembrane</keyword>
<evidence type="ECO:0000256" key="5">
    <source>
        <dbReference type="ARBA" id="ARBA00022617"/>
    </source>
</evidence>
<evidence type="ECO:0000256" key="9">
    <source>
        <dbReference type="ARBA" id="ARBA00022989"/>
    </source>
</evidence>
<evidence type="ECO:0000256" key="7">
    <source>
        <dbReference type="ARBA" id="ARBA00022723"/>
    </source>
</evidence>
<evidence type="ECO:0000256" key="10">
    <source>
        <dbReference type="ARBA" id="ARBA00023004"/>
    </source>
</evidence>
<accession>A0A4V2NH24</accession>
<evidence type="ECO:0000256" key="13">
    <source>
        <dbReference type="SAM" id="Phobius"/>
    </source>
</evidence>
<evidence type="ECO:0000313" key="15">
    <source>
        <dbReference type="EMBL" id="TCG07158.1"/>
    </source>
</evidence>
<evidence type="ECO:0000256" key="12">
    <source>
        <dbReference type="ARBA" id="ARBA00037975"/>
    </source>
</evidence>
<dbReference type="GO" id="GO:0022904">
    <property type="term" value="P:respiratory electron transport chain"/>
    <property type="evidence" value="ECO:0007669"/>
    <property type="project" value="InterPro"/>
</dbReference>
<dbReference type="GO" id="GO:0009055">
    <property type="term" value="F:electron transfer activity"/>
    <property type="evidence" value="ECO:0007669"/>
    <property type="project" value="InterPro"/>
</dbReference>
<proteinExistence type="inferred from homology"/>
<dbReference type="Pfam" id="PF01292">
    <property type="entry name" value="Ni_hydr_CYTB"/>
    <property type="match status" value="1"/>
</dbReference>
<evidence type="ECO:0000259" key="14">
    <source>
        <dbReference type="Pfam" id="PF01292"/>
    </source>
</evidence>